<dbReference type="PANTHER" id="PTHR46877">
    <property type="entry name" value="EPH RECEPTOR A5"/>
    <property type="match status" value="1"/>
</dbReference>
<evidence type="ECO:0000256" key="7">
    <source>
        <dbReference type="ARBA" id="ARBA00023136"/>
    </source>
</evidence>
<evidence type="ECO:0000256" key="6">
    <source>
        <dbReference type="ARBA" id="ARBA00022989"/>
    </source>
</evidence>
<keyword evidence="4" id="KW-0547">Nucleotide-binding</keyword>
<keyword evidence="5" id="KW-0067">ATP-binding</keyword>
<evidence type="ECO:0008006" key="11">
    <source>
        <dbReference type="Google" id="ProtNLM"/>
    </source>
</evidence>
<evidence type="ECO:0000256" key="5">
    <source>
        <dbReference type="ARBA" id="ARBA00022840"/>
    </source>
</evidence>
<protein>
    <recommendedName>
        <fullName evidence="11">Tyrosine-protein kinase ephrin type A/B receptor-like domain-containing protein</fullName>
    </recommendedName>
</protein>
<keyword evidence="6" id="KW-1133">Transmembrane helix</keyword>
<dbReference type="InterPro" id="IPR050449">
    <property type="entry name" value="Ephrin_rcpt_TKs"/>
</dbReference>
<evidence type="ECO:0000313" key="10">
    <source>
        <dbReference type="Proteomes" id="UP001460270"/>
    </source>
</evidence>
<comment type="subcellular location">
    <subcellularLocation>
        <location evidence="1">Membrane</location>
        <topology evidence="1">Single-pass membrane protein</topology>
    </subcellularLocation>
</comment>
<dbReference type="Gene3D" id="2.10.50.10">
    <property type="entry name" value="Tumor Necrosis Factor Receptor, subunit A, domain 2"/>
    <property type="match status" value="1"/>
</dbReference>
<dbReference type="GO" id="GO:0005005">
    <property type="term" value="F:transmembrane-ephrin receptor activity"/>
    <property type="evidence" value="ECO:0007669"/>
    <property type="project" value="TreeGrafter"/>
</dbReference>
<dbReference type="GO" id="GO:0005524">
    <property type="term" value="F:ATP binding"/>
    <property type="evidence" value="ECO:0007669"/>
    <property type="project" value="UniProtKB-KW"/>
</dbReference>
<evidence type="ECO:0000256" key="4">
    <source>
        <dbReference type="ARBA" id="ARBA00022741"/>
    </source>
</evidence>
<sequence length="189" mass="21062">MACYLLECEQVWNPKPETFLSTLDAAPTDSPSKYPGLTHIDELSTPVKSTVCQQICQVPHLQVSVCVLLRVPLLVYGVALEPLVRSRQIAVEQGKSQNIPTAQHRALWCGLFLVPSSSIYHQQQRRGRFKVIWACTCHPGFFKAFAGNIKCSKCPPHSFSFSEGSAVCRCETGFYRADKDPPTMACTRE</sequence>
<dbReference type="PANTHER" id="PTHR46877:SF10">
    <property type="entry name" value="EPHRIN TYPE-A RECEPTOR 6"/>
    <property type="match status" value="1"/>
</dbReference>
<organism evidence="9 10">
    <name type="scientific">Mugilogobius chulae</name>
    <name type="common">yellowstripe goby</name>
    <dbReference type="NCBI Taxonomy" id="88201"/>
    <lineage>
        <taxon>Eukaryota</taxon>
        <taxon>Metazoa</taxon>
        <taxon>Chordata</taxon>
        <taxon>Craniata</taxon>
        <taxon>Vertebrata</taxon>
        <taxon>Euteleostomi</taxon>
        <taxon>Actinopterygii</taxon>
        <taxon>Neopterygii</taxon>
        <taxon>Teleostei</taxon>
        <taxon>Neoteleostei</taxon>
        <taxon>Acanthomorphata</taxon>
        <taxon>Gobiaria</taxon>
        <taxon>Gobiiformes</taxon>
        <taxon>Gobioidei</taxon>
        <taxon>Gobiidae</taxon>
        <taxon>Gobionellinae</taxon>
        <taxon>Mugilogobius</taxon>
    </lineage>
</organism>
<dbReference type="GO" id="GO:0007411">
    <property type="term" value="P:axon guidance"/>
    <property type="evidence" value="ECO:0007669"/>
    <property type="project" value="TreeGrafter"/>
</dbReference>
<dbReference type="EMBL" id="JBBPFD010000012">
    <property type="protein sequence ID" value="KAK7904927.1"/>
    <property type="molecule type" value="Genomic_DNA"/>
</dbReference>
<name>A0AAW0NTE4_9GOBI</name>
<evidence type="ECO:0000256" key="2">
    <source>
        <dbReference type="ARBA" id="ARBA00022692"/>
    </source>
</evidence>
<evidence type="ECO:0000256" key="1">
    <source>
        <dbReference type="ARBA" id="ARBA00004167"/>
    </source>
</evidence>
<evidence type="ECO:0000313" key="9">
    <source>
        <dbReference type="EMBL" id="KAK7904927.1"/>
    </source>
</evidence>
<keyword evidence="2" id="KW-0812">Transmembrane</keyword>
<proteinExistence type="predicted"/>
<evidence type="ECO:0000256" key="3">
    <source>
        <dbReference type="ARBA" id="ARBA00022737"/>
    </source>
</evidence>
<keyword evidence="7" id="KW-0472">Membrane</keyword>
<reference evidence="10" key="1">
    <citation type="submission" date="2024-04" db="EMBL/GenBank/DDBJ databases">
        <title>Salinicola lusitanus LLJ914,a marine bacterium isolated from the Okinawa Trough.</title>
        <authorList>
            <person name="Li J."/>
        </authorList>
    </citation>
    <scope>NUCLEOTIDE SEQUENCE [LARGE SCALE GENOMIC DNA]</scope>
</reference>
<keyword evidence="3" id="KW-0677">Repeat</keyword>
<accession>A0AAW0NTE4</accession>
<dbReference type="GO" id="GO:0005886">
    <property type="term" value="C:plasma membrane"/>
    <property type="evidence" value="ECO:0007669"/>
    <property type="project" value="TreeGrafter"/>
</dbReference>
<dbReference type="GO" id="GO:0030425">
    <property type="term" value="C:dendrite"/>
    <property type="evidence" value="ECO:0007669"/>
    <property type="project" value="TreeGrafter"/>
</dbReference>
<keyword evidence="8" id="KW-0675">Receptor</keyword>
<dbReference type="Proteomes" id="UP001460270">
    <property type="component" value="Unassembled WGS sequence"/>
</dbReference>
<keyword evidence="10" id="KW-1185">Reference proteome</keyword>
<gene>
    <name evidence="9" type="ORF">WMY93_017534</name>
</gene>
<dbReference type="FunFam" id="2.10.50.10:FF:000001">
    <property type="entry name" value="Ephrin type-A receptor 5"/>
    <property type="match status" value="1"/>
</dbReference>
<evidence type="ECO:0000256" key="8">
    <source>
        <dbReference type="ARBA" id="ARBA00023170"/>
    </source>
</evidence>
<dbReference type="AlphaFoldDB" id="A0AAW0NTE4"/>
<comment type="caution">
    <text evidence="9">The sequence shown here is derived from an EMBL/GenBank/DDBJ whole genome shotgun (WGS) entry which is preliminary data.</text>
</comment>